<keyword evidence="5" id="KW-0804">Transcription</keyword>
<dbReference type="InterPro" id="IPR039425">
    <property type="entry name" value="RNA_pol_sigma-70-like"/>
</dbReference>
<dbReference type="Proteomes" id="UP000654993">
    <property type="component" value="Unassembled WGS sequence"/>
</dbReference>
<comment type="similarity">
    <text evidence="1">Belongs to the sigma-70 factor family. ECF subfamily.</text>
</comment>
<dbReference type="SUPFAM" id="SSF88946">
    <property type="entry name" value="Sigma2 domain of RNA polymerase sigma factors"/>
    <property type="match status" value="1"/>
</dbReference>
<evidence type="ECO:0000256" key="5">
    <source>
        <dbReference type="ARBA" id="ARBA00023163"/>
    </source>
</evidence>
<evidence type="ECO:0000313" key="8">
    <source>
        <dbReference type="EMBL" id="GFR39371.1"/>
    </source>
</evidence>
<dbReference type="InterPro" id="IPR036388">
    <property type="entry name" value="WH-like_DNA-bd_sf"/>
</dbReference>
<accession>A0A916QEM8</accession>
<dbReference type="InterPro" id="IPR013324">
    <property type="entry name" value="RNA_pol_sigma_r3/r4-like"/>
</dbReference>
<dbReference type="NCBIfam" id="TIGR02937">
    <property type="entry name" value="sigma70-ECF"/>
    <property type="match status" value="1"/>
</dbReference>
<gene>
    <name evidence="8" type="ORF">PRECH8_26670</name>
</gene>
<dbReference type="AlphaFoldDB" id="A0A916QEM8"/>
<feature type="domain" description="RNA polymerase sigma factor 70 region 4 type 2" evidence="7">
    <location>
        <begin position="126"/>
        <end position="178"/>
    </location>
</feature>
<dbReference type="Gene3D" id="1.10.1740.10">
    <property type="match status" value="1"/>
</dbReference>
<keyword evidence="4" id="KW-0238">DNA-binding</keyword>
<evidence type="ECO:0000256" key="1">
    <source>
        <dbReference type="ARBA" id="ARBA00010641"/>
    </source>
</evidence>
<dbReference type="PANTHER" id="PTHR43133">
    <property type="entry name" value="RNA POLYMERASE ECF-TYPE SIGMA FACTO"/>
    <property type="match status" value="1"/>
</dbReference>
<dbReference type="InterPro" id="IPR013325">
    <property type="entry name" value="RNA_pol_sigma_r2"/>
</dbReference>
<comment type="caution">
    <text evidence="8">The sequence shown here is derived from an EMBL/GenBank/DDBJ whole genome shotgun (WGS) entry which is preliminary data.</text>
</comment>
<dbReference type="GO" id="GO:0003677">
    <property type="term" value="F:DNA binding"/>
    <property type="evidence" value="ECO:0007669"/>
    <property type="project" value="UniProtKB-KW"/>
</dbReference>
<evidence type="ECO:0000313" key="9">
    <source>
        <dbReference type="Proteomes" id="UP000654993"/>
    </source>
</evidence>
<dbReference type="InterPro" id="IPR013249">
    <property type="entry name" value="RNA_pol_sigma70_r4_t2"/>
</dbReference>
<dbReference type="PANTHER" id="PTHR43133:SF8">
    <property type="entry name" value="RNA POLYMERASE SIGMA FACTOR HI_1459-RELATED"/>
    <property type="match status" value="1"/>
</dbReference>
<dbReference type="Pfam" id="PF04542">
    <property type="entry name" value="Sigma70_r2"/>
    <property type="match status" value="1"/>
</dbReference>
<evidence type="ECO:0008006" key="10">
    <source>
        <dbReference type="Google" id="ProtNLM"/>
    </source>
</evidence>
<dbReference type="RefSeq" id="WP_200967567.1">
    <property type="nucleotide sequence ID" value="NZ_BMAQ01000043.1"/>
</dbReference>
<name>A0A916QEM8_9BACL</name>
<evidence type="ECO:0000256" key="2">
    <source>
        <dbReference type="ARBA" id="ARBA00023015"/>
    </source>
</evidence>
<dbReference type="InterPro" id="IPR007627">
    <property type="entry name" value="RNA_pol_sigma70_r2"/>
</dbReference>
<evidence type="ECO:0000256" key="3">
    <source>
        <dbReference type="ARBA" id="ARBA00023082"/>
    </source>
</evidence>
<keyword evidence="3" id="KW-0731">Sigma factor</keyword>
<dbReference type="InterPro" id="IPR014284">
    <property type="entry name" value="RNA_pol_sigma-70_dom"/>
</dbReference>
<dbReference type="Pfam" id="PF08281">
    <property type="entry name" value="Sigma70_r4_2"/>
    <property type="match status" value="1"/>
</dbReference>
<feature type="domain" description="RNA polymerase sigma-70 region 2" evidence="6">
    <location>
        <begin position="22"/>
        <end position="88"/>
    </location>
</feature>
<keyword evidence="2" id="KW-0805">Transcription regulation</keyword>
<reference evidence="8" key="2">
    <citation type="journal article" date="2021" name="Data Brief">
        <title>Draft genome sequence data of the facultative, thermophilic, xylanolytic bacterium Paenibacillus sp. strain DA-C8.</title>
        <authorList>
            <person name="Chhe C."/>
            <person name="Uke A."/>
            <person name="Baramee S."/>
            <person name="Ungkulpasvich U."/>
            <person name="Tachaapaikoon C."/>
            <person name="Pason P."/>
            <person name="Waeonukul R."/>
            <person name="Ratanakhanokchai K."/>
            <person name="Kosugi A."/>
        </authorList>
    </citation>
    <scope>NUCLEOTIDE SEQUENCE</scope>
    <source>
        <strain evidence="8">DA-C8</strain>
    </source>
</reference>
<dbReference type="SUPFAM" id="SSF88659">
    <property type="entry name" value="Sigma3 and sigma4 domains of RNA polymerase sigma factors"/>
    <property type="match status" value="1"/>
</dbReference>
<proteinExistence type="inferred from homology"/>
<evidence type="ECO:0000256" key="4">
    <source>
        <dbReference type="ARBA" id="ARBA00023125"/>
    </source>
</evidence>
<organism evidence="8 9">
    <name type="scientific">Insulibacter thermoxylanivorax</name>
    <dbReference type="NCBI Taxonomy" id="2749268"/>
    <lineage>
        <taxon>Bacteria</taxon>
        <taxon>Bacillati</taxon>
        <taxon>Bacillota</taxon>
        <taxon>Bacilli</taxon>
        <taxon>Bacillales</taxon>
        <taxon>Paenibacillaceae</taxon>
        <taxon>Insulibacter</taxon>
    </lineage>
</organism>
<dbReference type="EMBL" id="BMAQ01000043">
    <property type="protein sequence ID" value="GFR39371.1"/>
    <property type="molecule type" value="Genomic_DNA"/>
</dbReference>
<protein>
    <recommendedName>
        <fullName evidence="10">RNA polymerase sigma-70 factor, ECF subfamily</fullName>
    </recommendedName>
</protein>
<keyword evidence="9" id="KW-1185">Reference proteome</keyword>
<dbReference type="CDD" id="cd06171">
    <property type="entry name" value="Sigma70_r4"/>
    <property type="match status" value="1"/>
</dbReference>
<dbReference type="GO" id="GO:0006352">
    <property type="term" value="P:DNA-templated transcription initiation"/>
    <property type="evidence" value="ECO:0007669"/>
    <property type="project" value="InterPro"/>
</dbReference>
<dbReference type="Gene3D" id="1.10.10.10">
    <property type="entry name" value="Winged helix-like DNA-binding domain superfamily/Winged helix DNA-binding domain"/>
    <property type="match status" value="1"/>
</dbReference>
<sequence length="188" mass="22884">MKEWFYLLLQFEGLNPEVQQTIYRSFYSYVYKDIYYLLQDHAATEDMIQESFFKILSAVHKYDVKRILPWIRQVARNRALDYLKRIDRERHILYAEDVNTIESIYEASAARELPIDQHVEEMIRDELLYEAIAELKPDYRLMIMLYYVDERPLKKIAEMLGLAETAASQKLFRARKKLLQQFRRKWDR</sequence>
<dbReference type="GO" id="GO:0016987">
    <property type="term" value="F:sigma factor activity"/>
    <property type="evidence" value="ECO:0007669"/>
    <property type="project" value="UniProtKB-KW"/>
</dbReference>
<evidence type="ECO:0000259" key="6">
    <source>
        <dbReference type="Pfam" id="PF04542"/>
    </source>
</evidence>
<evidence type="ECO:0000259" key="7">
    <source>
        <dbReference type="Pfam" id="PF08281"/>
    </source>
</evidence>
<reference evidence="8" key="1">
    <citation type="submission" date="2020-08" db="EMBL/GenBank/DDBJ databases">
        <authorList>
            <person name="Uke A."/>
            <person name="Chhe C."/>
            <person name="Baramee S."/>
            <person name="Kosugi A."/>
        </authorList>
    </citation>
    <scope>NUCLEOTIDE SEQUENCE</scope>
    <source>
        <strain evidence="8">DA-C8</strain>
    </source>
</reference>